<gene>
    <name evidence="1" type="ORF">IM532_03960</name>
</gene>
<comment type="caution">
    <text evidence="1">The sequence shown here is derived from an EMBL/GenBank/DDBJ whole genome shotgun (WGS) entry which is preliminary data.</text>
</comment>
<proteinExistence type="predicted"/>
<organism evidence="1 2">
    <name type="scientific">Faecalibacter rhinopitheci</name>
    <dbReference type="NCBI Taxonomy" id="2779678"/>
    <lineage>
        <taxon>Bacteria</taxon>
        <taxon>Pseudomonadati</taxon>
        <taxon>Bacteroidota</taxon>
        <taxon>Flavobacteriia</taxon>
        <taxon>Flavobacteriales</taxon>
        <taxon>Weeksellaceae</taxon>
        <taxon>Faecalibacter</taxon>
    </lineage>
</organism>
<evidence type="ECO:0008006" key="3">
    <source>
        <dbReference type="Google" id="ProtNLM"/>
    </source>
</evidence>
<keyword evidence="2" id="KW-1185">Reference proteome</keyword>
<dbReference type="EMBL" id="JADGIK010000002">
    <property type="protein sequence ID" value="MBF0596618.1"/>
    <property type="molecule type" value="Genomic_DNA"/>
</dbReference>
<dbReference type="PANTHER" id="PTHR39473:SF1">
    <property type="entry name" value="DINB-LIKE DOMAIN-CONTAINING PROTEIN"/>
    <property type="match status" value="1"/>
</dbReference>
<evidence type="ECO:0000313" key="2">
    <source>
        <dbReference type="Proteomes" id="UP000608754"/>
    </source>
</evidence>
<name>A0A8J7K3L0_9FLAO</name>
<accession>A0A8J7K3L0</accession>
<reference evidence="1" key="1">
    <citation type="submission" date="2020-10" db="EMBL/GenBank/DDBJ databases">
        <authorList>
            <person name="Lu T."/>
            <person name="Wang Q."/>
            <person name="Han X."/>
        </authorList>
    </citation>
    <scope>NUCLEOTIDE SEQUENCE</scope>
    <source>
        <strain evidence="1">WQ 117</strain>
    </source>
</reference>
<protein>
    <recommendedName>
        <fullName evidence="3">DinB family protein</fullName>
    </recommendedName>
</protein>
<dbReference type="RefSeq" id="WP_194182148.1">
    <property type="nucleotide sequence ID" value="NZ_JADGIK010000002.1"/>
</dbReference>
<sequence>MQIQDTIHQTLQYLEDILHQLNDNEYTTSLGILNGATIGEHVRHIVEFFQCLALADDYICYDERERENKISNSTLYTIDLVNDLKYKLYVLDFNQIINLKQLVGEHILYVKTTIGREIIYCIDHSIHHFAIIKIALITAFPQIKISNDFGIAYSTSKYKESK</sequence>
<dbReference type="AlphaFoldDB" id="A0A8J7K3L0"/>
<evidence type="ECO:0000313" key="1">
    <source>
        <dbReference type="EMBL" id="MBF0596618.1"/>
    </source>
</evidence>
<dbReference type="PANTHER" id="PTHR39473">
    <property type="match status" value="1"/>
</dbReference>
<dbReference type="Proteomes" id="UP000608754">
    <property type="component" value="Unassembled WGS sequence"/>
</dbReference>